<reference evidence="1 2" key="1">
    <citation type="submission" date="2020-03" db="EMBL/GenBank/DDBJ databases">
        <title>Dissostichus mawsoni Genome sequencing and assembly.</title>
        <authorList>
            <person name="Park H."/>
        </authorList>
    </citation>
    <scope>NUCLEOTIDE SEQUENCE [LARGE SCALE GENOMIC DNA]</scope>
    <source>
        <strain evidence="1">DM0001</strain>
        <tissue evidence="1">Muscle</tissue>
    </source>
</reference>
<organism evidence="1 2">
    <name type="scientific">Dissostichus mawsoni</name>
    <name type="common">Antarctic cod</name>
    <dbReference type="NCBI Taxonomy" id="36200"/>
    <lineage>
        <taxon>Eukaryota</taxon>
        <taxon>Metazoa</taxon>
        <taxon>Chordata</taxon>
        <taxon>Craniata</taxon>
        <taxon>Vertebrata</taxon>
        <taxon>Euteleostomi</taxon>
        <taxon>Actinopterygii</taxon>
        <taxon>Neopterygii</taxon>
        <taxon>Teleostei</taxon>
        <taxon>Neoteleostei</taxon>
        <taxon>Acanthomorphata</taxon>
        <taxon>Eupercaria</taxon>
        <taxon>Perciformes</taxon>
        <taxon>Notothenioidei</taxon>
        <taxon>Nototheniidae</taxon>
        <taxon>Dissostichus</taxon>
    </lineage>
</organism>
<dbReference type="Proteomes" id="UP000518266">
    <property type="component" value="Unassembled WGS sequence"/>
</dbReference>
<name>A0A7J5XKR0_DISMA</name>
<sequence>MNDIVAGVQQYQSSLLDNLRTQMKEVLKKNSGSTTNQLEKDAMDIFDSFIDPFANVSTTFRQNSVIRKQFCCVDAEEIPIARTLCRKKRGGSTDFVIKDKLFYYVPLVKSVEQFLLHPRILTMIEEGPQRCSEGFFHDLVDGSLLKSHPLFSEKPNALQIILTAASWHHLFAFKQEGCIHWILSIGTMDNQDLQDWCCIICMAGERQTVDFSLCTAPKYNSMTPMLAKETYG</sequence>
<accession>A0A7J5XKR0</accession>
<evidence type="ECO:0000313" key="2">
    <source>
        <dbReference type="Proteomes" id="UP000518266"/>
    </source>
</evidence>
<evidence type="ECO:0000313" key="1">
    <source>
        <dbReference type="EMBL" id="KAF3837675.1"/>
    </source>
</evidence>
<gene>
    <name evidence="1" type="ORF">F7725_009443</name>
</gene>
<keyword evidence="2" id="KW-1185">Reference proteome</keyword>
<comment type="caution">
    <text evidence="1">The sequence shown here is derived from an EMBL/GenBank/DDBJ whole genome shotgun (WGS) entry which is preliminary data.</text>
</comment>
<dbReference type="AlphaFoldDB" id="A0A7J5XKR0"/>
<dbReference type="OrthoDB" id="10068926at2759"/>
<protein>
    <submittedName>
        <fullName evidence="1">Uncharacterized protein</fullName>
    </submittedName>
</protein>
<dbReference type="EMBL" id="JAAKFY010000022">
    <property type="protein sequence ID" value="KAF3837675.1"/>
    <property type="molecule type" value="Genomic_DNA"/>
</dbReference>
<proteinExistence type="predicted"/>